<reference evidence="18 19" key="1">
    <citation type="journal article" date="2016" name="Mol. Biol. Evol.">
        <title>Comparative Genomics of Early-Diverging Mushroom-Forming Fungi Provides Insights into the Origins of Lignocellulose Decay Capabilities.</title>
        <authorList>
            <person name="Nagy L.G."/>
            <person name="Riley R."/>
            <person name="Tritt A."/>
            <person name="Adam C."/>
            <person name="Daum C."/>
            <person name="Floudas D."/>
            <person name="Sun H."/>
            <person name="Yadav J.S."/>
            <person name="Pangilinan J."/>
            <person name="Larsson K.H."/>
            <person name="Matsuura K."/>
            <person name="Barry K."/>
            <person name="Labutti K."/>
            <person name="Kuo R."/>
            <person name="Ohm R.A."/>
            <person name="Bhattacharya S.S."/>
            <person name="Shirouzu T."/>
            <person name="Yoshinaga Y."/>
            <person name="Martin F.M."/>
            <person name="Grigoriev I.V."/>
            <person name="Hibbett D.S."/>
        </authorList>
    </citation>
    <scope>NUCLEOTIDE SEQUENCE [LARGE SCALE GENOMIC DNA]</scope>
    <source>
        <strain evidence="18 19">HHB10207 ss-3</strain>
    </source>
</reference>
<dbReference type="Pfam" id="PF00270">
    <property type="entry name" value="DEAD"/>
    <property type="match status" value="1"/>
</dbReference>
<feature type="domain" description="Helicase C-terminal" evidence="16">
    <location>
        <begin position="455"/>
        <end position="615"/>
    </location>
</feature>
<evidence type="ECO:0000256" key="2">
    <source>
        <dbReference type="ARBA" id="ARBA00009334"/>
    </source>
</evidence>
<feature type="compositionally biased region" description="Basic and acidic residues" evidence="14">
    <location>
        <begin position="68"/>
        <end position="84"/>
    </location>
</feature>
<name>A0A166HLQ5_9AGAM</name>
<dbReference type="GO" id="GO:0003724">
    <property type="term" value="F:RNA helicase activity"/>
    <property type="evidence" value="ECO:0007669"/>
    <property type="project" value="UniProtKB-EC"/>
</dbReference>
<dbReference type="PROSITE" id="PS51194">
    <property type="entry name" value="HELICASE_CTER"/>
    <property type="match status" value="1"/>
</dbReference>
<evidence type="ECO:0000313" key="18">
    <source>
        <dbReference type="EMBL" id="KZT42850.1"/>
    </source>
</evidence>
<proteinExistence type="inferred from homology"/>
<dbReference type="Pfam" id="PF00271">
    <property type="entry name" value="Helicase_C"/>
    <property type="match status" value="1"/>
</dbReference>
<dbReference type="EC" id="3.6.4.13" evidence="3"/>
<evidence type="ECO:0000256" key="3">
    <source>
        <dbReference type="ARBA" id="ARBA00012552"/>
    </source>
</evidence>
<dbReference type="GO" id="GO:0005524">
    <property type="term" value="F:ATP binding"/>
    <property type="evidence" value="ECO:0007669"/>
    <property type="project" value="UniProtKB-KW"/>
</dbReference>
<keyword evidence="5" id="KW-0698">rRNA processing</keyword>
<dbReference type="CDD" id="cd00268">
    <property type="entry name" value="DEADc"/>
    <property type="match status" value="1"/>
</dbReference>
<dbReference type="GO" id="GO:0003676">
    <property type="term" value="F:nucleic acid binding"/>
    <property type="evidence" value="ECO:0007669"/>
    <property type="project" value="InterPro"/>
</dbReference>
<feature type="domain" description="DEAD-box RNA helicase Q" evidence="17">
    <location>
        <begin position="211"/>
        <end position="237"/>
    </location>
</feature>
<keyword evidence="8 13" id="KW-0347">Helicase</keyword>
<evidence type="ECO:0000256" key="14">
    <source>
        <dbReference type="SAM" id="MobiDB-lite"/>
    </source>
</evidence>
<evidence type="ECO:0000256" key="9">
    <source>
        <dbReference type="ARBA" id="ARBA00022840"/>
    </source>
</evidence>
<evidence type="ECO:0000256" key="11">
    <source>
        <dbReference type="ARBA" id="ARBA00037449"/>
    </source>
</evidence>
<dbReference type="InterPro" id="IPR044742">
    <property type="entry name" value="DEAD/DEAH_RhlB"/>
</dbReference>
<comment type="subcellular location">
    <subcellularLocation>
        <location evidence="1">Nucleus</location>
        <location evidence="1">Nucleolus</location>
    </subcellularLocation>
</comment>
<keyword evidence="4" id="KW-0690">Ribosome biogenesis</keyword>
<dbReference type="InterPro" id="IPR001650">
    <property type="entry name" value="Helicase_C-like"/>
</dbReference>
<sequence>MSAQSISNPPPAHEDSTIKISKKKKRKADEVVNGDVGKAEKVKKRKKSQDEDVPPPADENASLVDQGSKLDMDAQVDKTAEKAARKEKKRKRQLLEAQPTDNQRELPTPDETPAPSGESNLDGSAEVPVSGDAAPEKESKEARKARKRREKAEKAALAASENTSPENNASNSTANQPSSLEPSSDAIDAFLAANSIVIHTSPTSGEITPILSFDQLDIAPSLRPLLSEFKNPTPIQACAWPGLLAGKDVIGIAETGSGKTLAFALPIISKLIKESPSTQKSKKRKRGEASGISVLVVAPTRELALQTHETFLKFGGPFNLKSVCVFGGVSKDAQINDLASNCQIVTGTPGRILDLMNQGDCDLSAVTYLVLDEADRMLDRGFENDIRQIIERTSDSSRRQTLMFSATWPDSIRKLASTFLKDPIRITVGKDELTANSRVEQIVEVFDDARSKDRRLLPLLRQLQADSKGRGDDSLILVFALYKKEAARVEENLRRQGFKVGGLHGDLSQNQRMEALENFKTGKTRVMVATDVAARGLDIPNVAAVINYTFPLTIEDYIHRIGRTGRAGKSGKAITYFTGDLHERALAGELARVMRESGFEAEGLKKFPMTIKKKEHGAYGAFFRNDIPASAAPTKIKF</sequence>
<evidence type="ECO:0000256" key="7">
    <source>
        <dbReference type="ARBA" id="ARBA00022801"/>
    </source>
</evidence>
<evidence type="ECO:0000256" key="1">
    <source>
        <dbReference type="ARBA" id="ARBA00004604"/>
    </source>
</evidence>
<dbReference type="PROSITE" id="PS00039">
    <property type="entry name" value="DEAD_ATP_HELICASE"/>
    <property type="match status" value="1"/>
</dbReference>
<dbReference type="SUPFAM" id="SSF52540">
    <property type="entry name" value="P-loop containing nucleoside triphosphate hydrolases"/>
    <property type="match status" value="1"/>
</dbReference>
<dbReference type="STRING" id="1314776.A0A166HLQ5"/>
<dbReference type="Gene3D" id="3.40.50.300">
    <property type="entry name" value="P-loop containing nucleotide triphosphate hydrolases"/>
    <property type="match status" value="2"/>
</dbReference>
<evidence type="ECO:0000256" key="10">
    <source>
        <dbReference type="ARBA" id="ARBA00023242"/>
    </source>
</evidence>
<dbReference type="InterPro" id="IPR027417">
    <property type="entry name" value="P-loop_NTPase"/>
</dbReference>
<dbReference type="SMART" id="SM00487">
    <property type="entry name" value="DEXDc"/>
    <property type="match status" value="1"/>
</dbReference>
<dbReference type="InterPro" id="IPR014014">
    <property type="entry name" value="RNA_helicase_DEAD_Q_motif"/>
</dbReference>
<protein>
    <recommendedName>
        <fullName evidence="3">RNA helicase</fullName>
        <ecNumber evidence="3">3.6.4.13</ecNumber>
    </recommendedName>
</protein>
<evidence type="ECO:0000256" key="4">
    <source>
        <dbReference type="ARBA" id="ARBA00022517"/>
    </source>
</evidence>
<evidence type="ECO:0000256" key="8">
    <source>
        <dbReference type="ARBA" id="ARBA00022806"/>
    </source>
</evidence>
<evidence type="ECO:0000259" key="16">
    <source>
        <dbReference type="PROSITE" id="PS51194"/>
    </source>
</evidence>
<evidence type="ECO:0000259" key="17">
    <source>
        <dbReference type="PROSITE" id="PS51195"/>
    </source>
</evidence>
<keyword evidence="9 13" id="KW-0067">ATP-binding</keyword>
<dbReference type="Proteomes" id="UP000076798">
    <property type="component" value="Unassembled WGS sequence"/>
</dbReference>
<dbReference type="SMART" id="SM00490">
    <property type="entry name" value="HELICc"/>
    <property type="match status" value="1"/>
</dbReference>
<comment type="similarity">
    <text evidence="2">Belongs to the DEAD box helicase family. DDX5/DBP2 subfamily.</text>
</comment>
<dbReference type="EMBL" id="KV428011">
    <property type="protein sequence ID" value="KZT42850.1"/>
    <property type="molecule type" value="Genomic_DNA"/>
</dbReference>
<dbReference type="CDD" id="cd18787">
    <property type="entry name" value="SF2_C_DEAD"/>
    <property type="match status" value="1"/>
</dbReference>
<evidence type="ECO:0000256" key="12">
    <source>
        <dbReference type="PROSITE-ProRule" id="PRU00552"/>
    </source>
</evidence>
<keyword evidence="7 13" id="KW-0378">Hydrolase</keyword>
<evidence type="ECO:0000313" key="19">
    <source>
        <dbReference type="Proteomes" id="UP000076798"/>
    </source>
</evidence>
<dbReference type="InterPro" id="IPR000629">
    <property type="entry name" value="RNA-helicase_DEAD-box_CS"/>
</dbReference>
<organism evidence="18 19">
    <name type="scientific">Sistotremastrum suecicum HHB10207 ss-3</name>
    <dbReference type="NCBI Taxonomy" id="1314776"/>
    <lineage>
        <taxon>Eukaryota</taxon>
        <taxon>Fungi</taxon>
        <taxon>Dikarya</taxon>
        <taxon>Basidiomycota</taxon>
        <taxon>Agaricomycotina</taxon>
        <taxon>Agaricomycetes</taxon>
        <taxon>Sistotremastrales</taxon>
        <taxon>Sistotremastraceae</taxon>
        <taxon>Sistotremastrum</taxon>
    </lineage>
</organism>
<dbReference type="InterPro" id="IPR011545">
    <property type="entry name" value="DEAD/DEAH_box_helicase_dom"/>
</dbReference>
<feature type="short sequence motif" description="Q motif" evidence="12">
    <location>
        <begin position="211"/>
        <end position="237"/>
    </location>
</feature>
<gene>
    <name evidence="18" type="ORF">SISSUDRAFT_1041118</name>
</gene>
<keyword evidence="6 13" id="KW-0547">Nucleotide-binding</keyword>
<comment type="function">
    <text evidence="11">ATP-dependent RNA helicase required for 60S ribosomal subunit synthesis. Involved in efficient pre-rRNA processing, predominantly at site A3, which is necessary for the normal formation of 25S and 5.8S rRNAs.</text>
</comment>
<feature type="domain" description="Helicase ATP-binding" evidence="15">
    <location>
        <begin position="240"/>
        <end position="426"/>
    </location>
</feature>
<dbReference type="InterPro" id="IPR014001">
    <property type="entry name" value="Helicase_ATP-bd"/>
</dbReference>
<keyword evidence="10" id="KW-0539">Nucleus</keyword>
<keyword evidence="19" id="KW-1185">Reference proteome</keyword>
<dbReference type="OrthoDB" id="196131at2759"/>
<dbReference type="PROSITE" id="PS51195">
    <property type="entry name" value="Q_MOTIF"/>
    <property type="match status" value="1"/>
</dbReference>
<feature type="region of interest" description="Disordered" evidence="14">
    <location>
        <begin position="1"/>
        <end position="182"/>
    </location>
</feature>
<dbReference type="PANTHER" id="PTHR47958">
    <property type="entry name" value="ATP-DEPENDENT RNA HELICASE DBP3"/>
    <property type="match status" value="1"/>
</dbReference>
<accession>A0A166HLQ5</accession>
<evidence type="ECO:0000256" key="5">
    <source>
        <dbReference type="ARBA" id="ARBA00022552"/>
    </source>
</evidence>
<evidence type="ECO:0000256" key="13">
    <source>
        <dbReference type="RuleBase" id="RU000492"/>
    </source>
</evidence>
<dbReference type="AlphaFoldDB" id="A0A166HLQ5"/>
<dbReference type="GO" id="GO:0016787">
    <property type="term" value="F:hydrolase activity"/>
    <property type="evidence" value="ECO:0007669"/>
    <property type="project" value="UniProtKB-KW"/>
</dbReference>
<feature type="compositionally biased region" description="Polar residues" evidence="14">
    <location>
        <begin position="162"/>
        <end position="182"/>
    </location>
</feature>
<dbReference type="PROSITE" id="PS51192">
    <property type="entry name" value="HELICASE_ATP_BIND_1"/>
    <property type="match status" value="1"/>
</dbReference>
<evidence type="ECO:0000259" key="15">
    <source>
        <dbReference type="PROSITE" id="PS51192"/>
    </source>
</evidence>
<evidence type="ECO:0000256" key="6">
    <source>
        <dbReference type="ARBA" id="ARBA00022741"/>
    </source>
</evidence>